<dbReference type="KEGG" id="hut:Huta_2367"/>
<protein>
    <submittedName>
        <fullName evidence="2">Putative transcriptional regulator, CopG family</fullName>
    </submittedName>
</protein>
<dbReference type="InterPro" id="IPR010985">
    <property type="entry name" value="Ribbon_hlx_hlx"/>
</dbReference>
<evidence type="ECO:0000259" key="1">
    <source>
        <dbReference type="Pfam" id="PF01402"/>
    </source>
</evidence>
<feature type="domain" description="Ribbon-helix-helix protein CopG" evidence="1">
    <location>
        <begin position="8"/>
        <end position="47"/>
    </location>
</feature>
<dbReference type="SUPFAM" id="SSF47598">
    <property type="entry name" value="Ribbon-helix-helix"/>
    <property type="match status" value="1"/>
</dbReference>
<organism evidence="2 3">
    <name type="scientific">Halorhabdus utahensis (strain DSM 12940 / JCM 11049 / AX-2)</name>
    <dbReference type="NCBI Taxonomy" id="519442"/>
    <lineage>
        <taxon>Archaea</taxon>
        <taxon>Methanobacteriati</taxon>
        <taxon>Methanobacteriota</taxon>
        <taxon>Stenosarchaea group</taxon>
        <taxon>Halobacteria</taxon>
        <taxon>Halobacteriales</taxon>
        <taxon>Haloarculaceae</taxon>
        <taxon>Halorhabdus</taxon>
    </lineage>
</organism>
<dbReference type="GO" id="GO:0006355">
    <property type="term" value="P:regulation of DNA-templated transcription"/>
    <property type="evidence" value="ECO:0007669"/>
    <property type="project" value="InterPro"/>
</dbReference>
<dbReference type="EMBL" id="CP001687">
    <property type="protein sequence ID" value="ACV12533.1"/>
    <property type="molecule type" value="Genomic_DNA"/>
</dbReference>
<sequence>MYPHMGTKRVNFRLPDELVEKADVAAEVSHADRTEIVKEALREYLAEVEDDERFREAVVELYLDDEIGFDVLKAFVGRQDAESVRASKSLLDDGEELAADLAALDDEA</sequence>
<dbReference type="STRING" id="519442.Huta_2367"/>
<dbReference type="HOGENOM" id="CLU_150442_1_0_2"/>
<dbReference type="Gene3D" id="1.10.1220.10">
    <property type="entry name" value="Met repressor-like"/>
    <property type="match status" value="1"/>
</dbReference>
<name>C7NVL0_HALUD</name>
<accession>C7NVL0</accession>
<reference evidence="2 3" key="1">
    <citation type="journal article" date="2009" name="Stand. Genomic Sci.">
        <title>Complete genome sequence of Halorhabdus utahensis type strain (AX-2).</title>
        <authorList>
            <person name="Anderson I."/>
            <person name="Tindall B.J."/>
            <person name="Pomrenke H."/>
            <person name="Goker M."/>
            <person name="Lapidus A."/>
            <person name="Nolan M."/>
            <person name="Copeland A."/>
            <person name="Glavina Del Rio T."/>
            <person name="Chen F."/>
            <person name="Tice H."/>
            <person name="Cheng J.F."/>
            <person name="Lucas S."/>
            <person name="Chertkov O."/>
            <person name="Bruce D."/>
            <person name="Brettin T."/>
            <person name="Detter J.C."/>
            <person name="Han C."/>
            <person name="Goodwin L."/>
            <person name="Land M."/>
            <person name="Hauser L."/>
            <person name="Chang Y.J."/>
            <person name="Jeffries C.D."/>
            <person name="Pitluck S."/>
            <person name="Pati A."/>
            <person name="Mavromatis K."/>
            <person name="Ivanova N."/>
            <person name="Ovchinnikova G."/>
            <person name="Chen A."/>
            <person name="Palaniappan K."/>
            <person name="Chain P."/>
            <person name="Rohde M."/>
            <person name="Bristow J."/>
            <person name="Eisen J.A."/>
            <person name="Markowitz V."/>
            <person name="Hugenholtz P."/>
            <person name="Kyrpides N.C."/>
            <person name="Klenk H.P."/>
        </authorList>
    </citation>
    <scope>NUCLEOTIDE SEQUENCE [LARGE SCALE GENOMIC DNA]</scope>
    <source>
        <strain evidence="3">DSM 12940 / JCM 11049 / AX-2</strain>
    </source>
</reference>
<dbReference type="AlphaFoldDB" id="C7NVL0"/>
<gene>
    <name evidence="2" type="ordered locus">Huta_2367</name>
</gene>
<dbReference type="Proteomes" id="UP000002071">
    <property type="component" value="Chromosome"/>
</dbReference>
<dbReference type="CDD" id="cd22231">
    <property type="entry name" value="RHH_NikR_HicB-like"/>
    <property type="match status" value="1"/>
</dbReference>
<evidence type="ECO:0000313" key="2">
    <source>
        <dbReference type="EMBL" id="ACV12533.1"/>
    </source>
</evidence>
<dbReference type="InterPro" id="IPR002145">
    <property type="entry name" value="CopG"/>
</dbReference>
<dbReference type="eggNOG" id="arCOG03939">
    <property type="taxonomic scope" value="Archaea"/>
</dbReference>
<keyword evidence="3" id="KW-1185">Reference proteome</keyword>
<dbReference type="Pfam" id="PF01402">
    <property type="entry name" value="RHH_1"/>
    <property type="match status" value="1"/>
</dbReference>
<proteinExistence type="predicted"/>
<evidence type="ECO:0000313" key="3">
    <source>
        <dbReference type="Proteomes" id="UP000002071"/>
    </source>
</evidence>
<dbReference type="InterPro" id="IPR013321">
    <property type="entry name" value="Arc_rbn_hlx_hlx"/>
</dbReference>